<keyword evidence="4" id="KW-0143">Chaperone</keyword>
<evidence type="ECO:0000256" key="4">
    <source>
        <dbReference type="ARBA" id="ARBA00023186"/>
    </source>
</evidence>
<name>A0A917V5P3_9NOCA</name>
<protein>
    <recommendedName>
        <fullName evidence="7">ESX secretion-associated protein EspG</fullName>
    </recommendedName>
</protein>
<dbReference type="AlphaFoldDB" id="A0A917V5P3"/>
<proteinExistence type="inferred from homology"/>
<comment type="caution">
    <text evidence="5">The sequence shown here is derived from an EMBL/GenBank/DDBJ whole genome shotgun (WGS) entry which is preliminary data.</text>
</comment>
<evidence type="ECO:0008006" key="7">
    <source>
        <dbReference type="Google" id="ProtNLM"/>
    </source>
</evidence>
<gene>
    <name evidence="5" type="ORF">GCM10011591_09970</name>
</gene>
<evidence type="ECO:0000256" key="3">
    <source>
        <dbReference type="ARBA" id="ARBA00022490"/>
    </source>
</evidence>
<evidence type="ECO:0000256" key="1">
    <source>
        <dbReference type="ARBA" id="ARBA00004496"/>
    </source>
</evidence>
<dbReference type="InterPro" id="IPR025734">
    <property type="entry name" value="EspG"/>
</dbReference>
<dbReference type="EMBL" id="BMMW01000001">
    <property type="protein sequence ID" value="GGK40332.1"/>
    <property type="molecule type" value="Genomic_DNA"/>
</dbReference>
<dbReference type="Pfam" id="PF14011">
    <property type="entry name" value="ESX-1_EspG"/>
    <property type="match status" value="1"/>
</dbReference>
<keyword evidence="6" id="KW-1185">Reference proteome</keyword>
<dbReference type="RefSeq" id="WP_188827591.1">
    <property type="nucleotide sequence ID" value="NZ_BMMW01000001.1"/>
</dbReference>
<accession>A0A917V5P3</accession>
<comment type="subcellular location">
    <subcellularLocation>
        <location evidence="1">Cytoplasm</location>
    </subcellularLocation>
</comment>
<reference evidence="5" key="1">
    <citation type="journal article" date="2014" name="Int. J. Syst. Evol. Microbiol.">
        <title>Complete genome sequence of Corynebacterium casei LMG S-19264T (=DSM 44701T), isolated from a smear-ripened cheese.</title>
        <authorList>
            <consortium name="US DOE Joint Genome Institute (JGI-PGF)"/>
            <person name="Walter F."/>
            <person name="Albersmeier A."/>
            <person name="Kalinowski J."/>
            <person name="Ruckert C."/>
        </authorList>
    </citation>
    <scope>NUCLEOTIDE SEQUENCE</scope>
    <source>
        <strain evidence="5">CGMCC 4.7278</strain>
    </source>
</reference>
<evidence type="ECO:0000256" key="2">
    <source>
        <dbReference type="ARBA" id="ARBA00006411"/>
    </source>
</evidence>
<comment type="similarity">
    <text evidence="2">Belongs to the EspG family.</text>
</comment>
<reference evidence="5" key="2">
    <citation type="submission" date="2020-09" db="EMBL/GenBank/DDBJ databases">
        <authorList>
            <person name="Sun Q."/>
            <person name="Zhou Y."/>
        </authorList>
    </citation>
    <scope>NUCLEOTIDE SEQUENCE</scope>
    <source>
        <strain evidence="5">CGMCC 4.7278</strain>
    </source>
</reference>
<evidence type="ECO:0000313" key="5">
    <source>
        <dbReference type="EMBL" id="GGK40332.1"/>
    </source>
</evidence>
<keyword evidence="3" id="KW-0963">Cytoplasm</keyword>
<sequence>MPAYAQWRFTALEFRTLWESTGRDVLPYPLHHEWSVELQSDANRLRAEAASVVVPQLNDDLAHAVHLLLNPQVRVEVAGFVGRERTVRAHGAIGDGYASLASQSANGTVELTLLAAADLPAATLSLLPSRAPGTAPQIQLPATELDAPRPYVRDTWNPTPREQFDAFLASRKDADYHIAVYPHGSMDNRHVEGRDDFQLTDRPDGRYVLYGTRTLIIKPADPARVRATLATIVNEMLAKVLDGTYLPH</sequence>
<organism evidence="5 6">
    <name type="scientific">Nocardia camponoti</name>
    <dbReference type="NCBI Taxonomy" id="1616106"/>
    <lineage>
        <taxon>Bacteria</taxon>
        <taxon>Bacillati</taxon>
        <taxon>Actinomycetota</taxon>
        <taxon>Actinomycetes</taxon>
        <taxon>Mycobacteriales</taxon>
        <taxon>Nocardiaceae</taxon>
        <taxon>Nocardia</taxon>
    </lineage>
</organism>
<evidence type="ECO:0000313" key="6">
    <source>
        <dbReference type="Proteomes" id="UP000612956"/>
    </source>
</evidence>
<dbReference type="Proteomes" id="UP000612956">
    <property type="component" value="Unassembled WGS sequence"/>
</dbReference>